<dbReference type="PANTHER" id="PTHR24421:SF10">
    <property type="entry name" value="NITRATE_NITRITE SENSOR PROTEIN NARQ"/>
    <property type="match status" value="1"/>
</dbReference>
<evidence type="ECO:0000256" key="4">
    <source>
        <dbReference type="ARBA" id="ARBA00022679"/>
    </source>
</evidence>
<keyword evidence="9" id="KW-1133">Transmembrane helix</keyword>
<dbReference type="GO" id="GO:0046983">
    <property type="term" value="F:protein dimerization activity"/>
    <property type="evidence" value="ECO:0007669"/>
    <property type="project" value="InterPro"/>
</dbReference>
<evidence type="ECO:0000256" key="2">
    <source>
        <dbReference type="ARBA" id="ARBA00012438"/>
    </source>
</evidence>
<dbReference type="PANTHER" id="PTHR24421">
    <property type="entry name" value="NITRATE/NITRITE SENSOR PROTEIN NARX-RELATED"/>
    <property type="match status" value="1"/>
</dbReference>
<dbReference type="GO" id="GO:0000155">
    <property type="term" value="F:phosphorelay sensor kinase activity"/>
    <property type="evidence" value="ECO:0007669"/>
    <property type="project" value="InterPro"/>
</dbReference>
<keyword evidence="9" id="KW-0472">Membrane</keyword>
<dbReference type="EC" id="2.7.13.3" evidence="2"/>
<evidence type="ECO:0000256" key="5">
    <source>
        <dbReference type="ARBA" id="ARBA00022741"/>
    </source>
</evidence>
<dbReference type="EMBL" id="CP042435">
    <property type="protein sequence ID" value="QEC67585.1"/>
    <property type="molecule type" value="Genomic_DNA"/>
</dbReference>
<dbReference type="InterPro" id="IPR050482">
    <property type="entry name" value="Sensor_HK_TwoCompSys"/>
</dbReference>
<dbReference type="GO" id="GO:0005524">
    <property type="term" value="F:ATP binding"/>
    <property type="evidence" value="ECO:0007669"/>
    <property type="project" value="UniProtKB-KW"/>
</dbReference>
<evidence type="ECO:0000256" key="8">
    <source>
        <dbReference type="ARBA" id="ARBA00023012"/>
    </source>
</evidence>
<sequence length="260" mass="29444">MLQTPPFYIVNLIIAGCAIILFFLFFFYLFFIQSQRRRIMHQKEMLDLKVRYEQTILQSQLEIQEQTFRNISQEIHDNIGQVLSLAKLNLNTIPHEGASDKISLTEELLGKAINDLRDLSKSLHPEKISDIGLVNATRHELFTFQRASKIRTELIADETEISIDGNKSVIIFRMIQEALHNTLKHAKATNVTVAMRQHGTQIIIEINDNGSGFDTTSIKSTETGIGLKSMEQRCKLINATFCIDSIPGKGTTILLVINNS</sequence>
<dbReference type="Pfam" id="PF02518">
    <property type="entry name" value="HATPase_c"/>
    <property type="match status" value="1"/>
</dbReference>
<dbReference type="InterPro" id="IPR036890">
    <property type="entry name" value="HATPase_C_sf"/>
</dbReference>
<accession>A0A5B8V8W8</accession>
<evidence type="ECO:0000256" key="1">
    <source>
        <dbReference type="ARBA" id="ARBA00000085"/>
    </source>
</evidence>
<dbReference type="Pfam" id="PF07730">
    <property type="entry name" value="HisKA_3"/>
    <property type="match status" value="1"/>
</dbReference>
<evidence type="ECO:0000256" key="9">
    <source>
        <dbReference type="SAM" id="Phobius"/>
    </source>
</evidence>
<dbReference type="InterPro" id="IPR011712">
    <property type="entry name" value="Sig_transdc_His_kin_sub3_dim/P"/>
</dbReference>
<evidence type="ECO:0000259" key="10">
    <source>
        <dbReference type="PROSITE" id="PS50109"/>
    </source>
</evidence>
<dbReference type="GO" id="GO:0016020">
    <property type="term" value="C:membrane"/>
    <property type="evidence" value="ECO:0007669"/>
    <property type="project" value="InterPro"/>
</dbReference>
<evidence type="ECO:0000313" key="11">
    <source>
        <dbReference type="EMBL" id="QEC67585.1"/>
    </source>
</evidence>
<dbReference type="AlphaFoldDB" id="A0A5B8V8W8"/>
<keyword evidence="7" id="KW-0067">ATP-binding</keyword>
<keyword evidence="4" id="KW-0808">Transferase</keyword>
<keyword evidence="6" id="KW-0418">Kinase</keyword>
<organism evidence="11 12">
    <name type="scientific">Panacibacter ginsenosidivorans</name>
    <dbReference type="NCBI Taxonomy" id="1813871"/>
    <lineage>
        <taxon>Bacteria</taxon>
        <taxon>Pseudomonadati</taxon>
        <taxon>Bacteroidota</taxon>
        <taxon>Chitinophagia</taxon>
        <taxon>Chitinophagales</taxon>
        <taxon>Chitinophagaceae</taxon>
        <taxon>Panacibacter</taxon>
    </lineage>
</organism>
<dbReference type="PROSITE" id="PS50109">
    <property type="entry name" value="HIS_KIN"/>
    <property type="match status" value="1"/>
</dbReference>
<dbReference type="InterPro" id="IPR005467">
    <property type="entry name" value="His_kinase_dom"/>
</dbReference>
<feature type="domain" description="Histidine kinase" evidence="10">
    <location>
        <begin position="70"/>
        <end position="260"/>
    </location>
</feature>
<keyword evidence="8" id="KW-0902">Two-component regulatory system</keyword>
<dbReference type="Proteomes" id="UP000321533">
    <property type="component" value="Chromosome"/>
</dbReference>
<dbReference type="SUPFAM" id="SSF55874">
    <property type="entry name" value="ATPase domain of HSP90 chaperone/DNA topoisomerase II/histidine kinase"/>
    <property type="match status" value="1"/>
</dbReference>
<dbReference type="KEGG" id="pgin:FRZ67_09890"/>
<keyword evidence="3" id="KW-0597">Phosphoprotein</keyword>
<feature type="transmembrane region" description="Helical" evidence="9">
    <location>
        <begin position="6"/>
        <end position="31"/>
    </location>
</feature>
<reference evidence="11 12" key="1">
    <citation type="journal article" date="2016" name="Int. J. Syst. Evol. Microbiol.">
        <title>Panacibacter ginsenosidivorans gen. nov., sp. nov., with ginsenoside converting activity isolated from soil of a ginseng field.</title>
        <authorList>
            <person name="Siddiqi M.Z."/>
            <person name="Muhammad Shafi S."/>
            <person name="Choi K.D."/>
            <person name="Im W.T."/>
        </authorList>
    </citation>
    <scope>NUCLEOTIDE SEQUENCE [LARGE SCALE GENOMIC DNA]</scope>
    <source>
        <strain evidence="11 12">Gsoil1550</strain>
    </source>
</reference>
<evidence type="ECO:0000256" key="6">
    <source>
        <dbReference type="ARBA" id="ARBA00022777"/>
    </source>
</evidence>
<dbReference type="Gene3D" id="3.30.565.10">
    <property type="entry name" value="Histidine kinase-like ATPase, C-terminal domain"/>
    <property type="match status" value="1"/>
</dbReference>
<name>A0A5B8V8W8_9BACT</name>
<evidence type="ECO:0000256" key="7">
    <source>
        <dbReference type="ARBA" id="ARBA00022840"/>
    </source>
</evidence>
<keyword evidence="12" id="KW-1185">Reference proteome</keyword>
<protein>
    <recommendedName>
        <fullName evidence="2">histidine kinase</fullName>
        <ecNumber evidence="2">2.7.13.3</ecNumber>
    </recommendedName>
</protein>
<gene>
    <name evidence="11" type="ORF">FRZ67_09890</name>
</gene>
<evidence type="ECO:0000313" key="12">
    <source>
        <dbReference type="Proteomes" id="UP000321533"/>
    </source>
</evidence>
<dbReference type="InterPro" id="IPR003594">
    <property type="entry name" value="HATPase_dom"/>
</dbReference>
<evidence type="ECO:0000256" key="3">
    <source>
        <dbReference type="ARBA" id="ARBA00022553"/>
    </source>
</evidence>
<keyword evidence="5" id="KW-0547">Nucleotide-binding</keyword>
<proteinExistence type="predicted"/>
<keyword evidence="9" id="KW-0812">Transmembrane</keyword>
<dbReference type="CDD" id="cd16917">
    <property type="entry name" value="HATPase_UhpB-NarQ-NarX-like"/>
    <property type="match status" value="1"/>
</dbReference>
<comment type="catalytic activity">
    <reaction evidence="1">
        <text>ATP + protein L-histidine = ADP + protein N-phospho-L-histidine.</text>
        <dbReference type="EC" id="2.7.13.3"/>
    </reaction>
</comment>